<gene>
    <name evidence="1" type="ORF">ACFQNG_13220</name>
</gene>
<proteinExistence type="predicted"/>
<dbReference type="RefSeq" id="WP_379865678.1">
    <property type="nucleotide sequence ID" value="NZ_JBHTBW010000045.1"/>
</dbReference>
<name>A0ABW2RM04_9BACL</name>
<dbReference type="Proteomes" id="UP001596500">
    <property type="component" value="Unassembled WGS sequence"/>
</dbReference>
<evidence type="ECO:0000313" key="2">
    <source>
        <dbReference type="Proteomes" id="UP001596500"/>
    </source>
</evidence>
<keyword evidence="2" id="KW-1185">Reference proteome</keyword>
<evidence type="ECO:0000313" key="1">
    <source>
        <dbReference type="EMBL" id="MFC7442053.1"/>
    </source>
</evidence>
<comment type="caution">
    <text evidence="1">The sequence shown here is derived from an EMBL/GenBank/DDBJ whole genome shotgun (WGS) entry which is preliminary data.</text>
</comment>
<organism evidence="1 2">
    <name type="scientific">Laceyella putida</name>
    <dbReference type="NCBI Taxonomy" id="110101"/>
    <lineage>
        <taxon>Bacteria</taxon>
        <taxon>Bacillati</taxon>
        <taxon>Bacillota</taxon>
        <taxon>Bacilli</taxon>
        <taxon>Bacillales</taxon>
        <taxon>Thermoactinomycetaceae</taxon>
        <taxon>Laceyella</taxon>
    </lineage>
</organism>
<sequence length="117" mass="14186">MLEQSRANLKEKVIEVRLEFYPQLEQSLREIGELFPKHIRDEQWTDATNKLKQIFDDKKYYISRELRVKVRDLLSYINYVEKRTEIEKDDQILDKLIEKCLEDIEKSMDLSSFVDLD</sequence>
<protein>
    <submittedName>
        <fullName evidence="1">Uncharacterized protein</fullName>
    </submittedName>
</protein>
<accession>A0ABW2RM04</accession>
<dbReference type="EMBL" id="JBHTBW010000045">
    <property type="protein sequence ID" value="MFC7442053.1"/>
    <property type="molecule type" value="Genomic_DNA"/>
</dbReference>
<reference evidence="2" key="1">
    <citation type="journal article" date="2019" name="Int. J. Syst. Evol. Microbiol.">
        <title>The Global Catalogue of Microorganisms (GCM) 10K type strain sequencing project: providing services to taxonomists for standard genome sequencing and annotation.</title>
        <authorList>
            <consortium name="The Broad Institute Genomics Platform"/>
            <consortium name="The Broad Institute Genome Sequencing Center for Infectious Disease"/>
            <person name="Wu L."/>
            <person name="Ma J."/>
        </authorList>
    </citation>
    <scope>NUCLEOTIDE SEQUENCE [LARGE SCALE GENOMIC DNA]</scope>
    <source>
        <strain evidence="2">CGMCC 1.12942</strain>
    </source>
</reference>